<organism evidence="1 2">
    <name type="scientific">Vavraia culicis (isolate floridensis)</name>
    <name type="common">Microsporidian parasite</name>
    <dbReference type="NCBI Taxonomy" id="948595"/>
    <lineage>
        <taxon>Eukaryota</taxon>
        <taxon>Fungi</taxon>
        <taxon>Fungi incertae sedis</taxon>
        <taxon>Microsporidia</taxon>
        <taxon>Pleistophoridae</taxon>
        <taxon>Vavraia</taxon>
    </lineage>
</organism>
<evidence type="ECO:0000313" key="2">
    <source>
        <dbReference type="Proteomes" id="UP000011081"/>
    </source>
</evidence>
<dbReference type="EMBL" id="GL877428">
    <property type="protein sequence ID" value="ELA46927.1"/>
    <property type="molecule type" value="Genomic_DNA"/>
</dbReference>
<gene>
    <name evidence="1" type="ORF">VCUG_01546</name>
</gene>
<keyword evidence="2" id="KW-1185">Reference proteome</keyword>
<dbReference type="InParanoid" id="L2GUA9"/>
<dbReference type="AlphaFoldDB" id="L2GUA9"/>
<sequence>MKSTGIKPEDSTAVKRYVESAEVEKFLTSAKGLSFLIDKGKTYEFASKKTVDDQIASILDFYMTWAEECPIKKGYFSDGYTIIKLIEKHCDKKDVLDKFTFLF</sequence>
<dbReference type="RefSeq" id="XP_008074564.1">
    <property type="nucleotide sequence ID" value="XM_008076373.1"/>
</dbReference>
<reference evidence="2" key="1">
    <citation type="submission" date="2011-03" db="EMBL/GenBank/DDBJ databases">
        <title>The genome sequence of Vavraia culicis strain floridensis.</title>
        <authorList>
            <consortium name="The Broad Institute Genome Sequencing Platform"/>
            <person name="Cuomo C."/>
            <person name="Becnel J."/>
            <person name="Sanscrainte N."/>
            <person name="Young S.K."/>
            <person name="Zeng Q."/>
            <person name="Gargeya S."/>
            <person name="Fitzgerald M."/>
            <person name="Haas B."/>
            <person name="Abouelleil A."/>
            <person name="Alvarado L."/>
            <person name="Arachchi H.M."/>
            <person name="Berlin A."/>
            <person name="Chapman S.B."/>
            <person name="Gearin G."/>
            <person name="Goldberg J."/>
            <person name="Griggs A."/>
            <person name="Gujja S."/>
            <person name="Hansen M."/>
            <person name="Heiman D."/>
            <person name="Howarth C."/>
            <person name="Larimer J."/>
            <person name="Lui A."/>
            <person name="MacDonald P.J.P."/>
            <person name="McCowen C."/>
            <person name="Montmayeur A."/>
            <person name="Murphy C."/>
            <person name="Neiman D."/>
            <person name="Pearson M."/>
            <person name="Priest M."/>
            <person name="Roberts A."/>
            <person name="Saif S."/>
            <person name="Shea T."/>
            <person name="Sisk P."/>
            <person name="Stolte C."/>
            <person name="Sykes S."/>
            <person name="Wortman J."/>
            <person name="Nusbaum C."/>
            <person name="Birren B."/>
        </authorList>
    </citation>
    <scope>NUCLEOTIDE SEQUENCE [LARGE SCALE GENOMIC DNA]</scope>
    <source>
        <strain evidence="2">floridensis</strain>
    </source>
</reference>
<dbReference type="VEuPathDB" id="MicrosporidiaDB:VCUG_01546"/>
<dbReference type="Proteomes" id="UP000011081">
    <property type="component" value="Unassembled WGS sequence"/>
</dbReference>
<dbReference type="OMA" id="YTIMKDI"/>
<proteinExistence type="predicted"/>
<protein>
    <submittedName>
        <fullName evidence="1">Uncharacterized protein</fullName>
    </submittedName>
</protein>
<dbReference type="HOGENOM" id="CLU_165614_0_0_1"/>
<dbReference type="OrthoDB" id="2191220at2759"/>
<evidence type="ECO:0000313" key="1">
    <source>
        <dbReference type="EMBL" id="ELA46927.1"/>
    </source>
</evidence>
<dbReference type="GeneID" id="19879422"/>
<name>L2GUA9_VAVCU</name>
<accession>L2GUA9</accession>